<feature type="transmembrane region" description="Helical" evidence="5">
    <location>
        <begin position="270"/>
        <end position="292"/>
    </location>
</feature>
<proteinExistence type="predicted"/>
<reference evidence="7" key="1">
    <citation type="submission" date="2020-11" db="EMBL/GenBank/DDBJ databases">
        <authorList>
            <person name="Konstantinou D."/>
            <person name="Gkelis S."/>
            <person name="Popin R."/>
            <person name="Fewer D."/>
            <person name="Sivonen K."/>
        </authorList>
    </citation>
    <scope>NUCLEOTIDE SEQUENCE</scope>
    <source>
        <strain evidence="7">TAU-MAC 1115</strain>
    </source>
</reference>
<feature type="transmembrane region" description="Helical" evidence="5">
    <location>
        <begin position="39"/>
        <end position="59"/>
    </location>
</feature>
<comment type="subcellular location">
    <subcellularLocation>
        <location evidence="1">Cell membrane</location>
        <topology evidence="1">Multi-pass membrane protein</topology>
    </subcellularLocation>
</comment>
<evidence type="ECO:0000256" key="3">
    <source>
        <dbReference type="ARBA" id="ARBA00022989"/>
    </source>
</evidence>
<feature type="domain" description="Major facilitator superfamily (MFS) profile" evidence="6">
    <location>
        <begin position="9"/>
        <end position="431"/>
    </location>
</feature>
<dbReference type="RefSeq" id="WP_215607041.1">
    <property type="nucleotide sequence ID" value="NZ_JADOES010000001.1"/>
</dbReference>
<protein>
    <submittedName>
        <fullName evidence="7">MFS transporter</fullName>
    </submittedName>
</protein>
<dbReference type="InterPro" id="IPR036259">
    <property type="entry name" value="MFS_trans_sf"/>
</dbReference>
<dbReference type="GO" id="GO:0005886">
    <property type="term" value="C:plasma membrane"/>
    <property type="evidence" value="ECO:0007669"/>
    <property type="project" value="UniProtKB-SubCell"/>
</dbReference>
<dbReference type="GO" id="GO:0015293">
    <property type="term" value="F:symporter activity"/>
    <property type="evidence" value="ECO:0007669"/>
    <property type="project" value="InterPro"/>
</dbReference>
<feature type="transmembrane region" description="Helical" evidence="5">
    <location>
        <begin position="79"/>
        <end position="99"/>
    </location>
</feature>
<feature type="transmembrane region" description="Helical" evidence="5">
    <location>
        <begin position="12"/>
        <end position="33"/>
    </location>
</feature>
<dbReference type="PROSITE" id="PS50850">
    <property type="entry name" value="MFS"/>
    <property type="match status" value="1"/>
</dbReference>
<evidence type="ECO:0000256" key="4">
    <source>
        <dbReference type="ARBA" id="ARBA00023136"/>
    </source>
</evidence>
<feature type="transmembrane region" description="Helical" evidence="5">
    <location>
        <begin position="402"/>
        <end position="425"/>
    </location>
</feature>
<feature type="transmembrane region" description="Helical" evidence="5">
    <location>
        <begin position="179"/>
        <end position="203"/>
    </location>
</feature>
<sequence length="450" mass="49960">MSTRLSFQTKFAYGVGELGTAIPIGLAIFYLLFFLTEVVGLSPTLAGTVLLIGRVWDAINDPIIGWLSDRTQSRWGRRYPWLVLGALPLGFFTFMLWLVPPLESQASLFVYYVLMAMGGYAAFSVVILPMVAIATELTPDYDERTSIMSVRSAANIIGSVVGLVLAQIIFSLVENTRQQYMLLGGASAIFIVVAIAICVVGTYGQYRPVMRTQPELSPHPMGRQLRRVFENRAFRWVMGLYLCSWVGVQVTAAMLPYFVTDWMQLDEQHFTQMAIAVQGSSVVLIPFWLWVTKHTSKQAVYFAGAPLALLGVGILGIVQPGQVGLMYGVGLVIGAGLSTFYLVPFAMLPDVIDDEELRTGERQEGIFISLMVFLQKVGIAIAIFLSGWMLDWAGQMGPGARLLVIRLLASALPSLLIFGGIYCVYRYPLTRKAHHRIRLQLERNRKQPQN</sequence>
<dbReference type="PANTHER" id="PTHR11328:SF24">
    <property type="entry name" value="MAJOR FACILITATOR SUPERFAMILY (MFS) PROFILE DOMAIN-CONTAINING PROTEIN"/>
    <property type="match status" value="1"/>
</dbReference>
<feature type="transmembrane region" description="Helical" evidence="5">
    <location>
        <begin position="299"/>
        <end position="318"/>
    </location>
</feature>
<feature type="transmembrane region" description="Helical" evidence="5">
    <location>
        <begin position="153"/>
        <end position="173"/>
    </location>
</feature>
<dbReference type="CDD" id="cd17332">
    <property type="entry name" value="MFS_MelB_like"/>
    <property type="match status" value="1"/>
</dbReference>
<dbReference type="InterPro" id="IPR020846">
    <property type="entry name" value="MFS_dom"/>
</dbReference>
<name>A0A947GHE4_9CYAN</name>
<evidence type="ECO:0000256" key="2">
    <source>
        <dbReference type="ARBA" id="ARBA00022692"/>
    </source>
</evidence>
<evidence type="ECO:0000259" key="6">
    <source>
        <dbReference type="PROSITE" id="PS50850"/>
    </source>
</evidence>
<evidence type="ECO:0000256" key="5">
    <source>
        <dbReference type="SAM" id="Phobius"/>
    </source>
</evidence>
<keyword evidence="8" id="KW-1185">Reference proteome</keyword>
<dbReference type="Pfam" id="PF13347">
    <property type="entry name" value="MFS_2"/>
    <property type="match status" value="1"/>
</dbReference>
<feature type="transmembrane region" description="Helical" evidence="5">
    <location>
        <begin position="233"/>
        <end position="258"/>
    </location>
</feature>
<dbReference type="InterPro" id="IPR001927">
    <property type="entry name" value="Na/Gal_symport"/>
</dbReference>
<dbReference type="PANTHER" id="PTHR11328">
    <property type="entry name" value="MAJOR FACILITATOR SUPERFAMILY DOMAIN-CONTAINING PROTEIN"/>
    <property type="match status" value="1"/>
</dbReference>
<dbReference type="GO" id="GO:0008643">
    <property type="term" value="P:carbohydrate transport"/>
    <property type="evidence" value="ECO:0007669"/>
    <property type="project" value="InterPro"/>
</dbReference>
<comment type="caution">
    <text evidence="7">The sequence shown here is derived from an EMBL/GenBank/DDBJ whole genome shotgun (WGS) entry which is preliminary data.</text>
</comment>
<dbReference type="EMBL" id="JADOES010000001">
    <property type="protein sequence ID" value="MBT9313977.1"/>
    <property type="molecule type" value="Genomic_DNA"/>
</dbReference>
<gene>
    <name evidence="7" type="ORF">IXB50_00875</name>
</gene>
<reference evidence="7" key="2">
    <citation type="journal article" date="2021" name="Mar. Drugs">
        <title>Genome Reduction and Secondary Metabolism of the Marine Sponge-Associated Cyanobacterium Leptothoe.</title>
        <authorList>
            <person name="Konstantinou D."/>
            <person name="Popin R.V."/>
            <person name="Fewer D.P."/>
            <person name="Sivonen K."/>
            <person name="Gkelis S."/>
        </authorList>
    </citation>
    <scope>NUCLEOTIDE SEQUENCE</scope>
    <source>
        <strain evidence="7">TAU-MAC 1115</strain>
    </source>
</reference>
<evidence type="ECO:0000313" key="7">
    <source>
        <dbReference type="EMBL" id="MBT9313977.1"/>
    </source>
</evidence>
<dbReference type="Gene3D" id="1.20.1250.20">
    <property type="entry name" value="MFS general substrate transporter like domains"/>
    <property type="match status" value="1"/>
</dbReference>
<dbReference type="Proteomes" id="UP000717364">
    <property type="component" value="Unassembled WGS sequence"/>
</dbReference>
<keyword evidence="4 5" id="KW-0472">Membrane</keyword>
<dbReference type="GO" id="GO:0006814">
    <property type="term" value="P:sodium ion transport"/>
    <property type="evidence" value="ECO:0007669"/>
    <property type="project" value="InterPro"/>
</dbReference>
<evidence type="ECO:0000313" key="8">
    <source>
        <dbReference type="Proteomes" id="UP000717364"/>
    </source>
</evidence>
<feature type="transmembrane region" description="Helical" evidence="5">
    <location>
        <begin position="324"/>
        <end position="345"/>
    </location>
</feature>
<dbReference type="AlphaFoldDB" id="A0A947GHE4"/>
<keyword evidence="3 5" id="KW-1133">Transmembrane helix</keyword>
<dbReference type="InterPro" id="IPR039672">
    <property type="entry name" value="MFS_2"/>
</dbReference>
<dbReference type="SUPFAM" id="SSF103473">
    <property type="entry name" value="MFS general substrate transporter"/>
    <property type="match status" value="1"/>
</dbReference>
<keyword evidence="2 5" id="KW-0812">Transmembrane</keyword>
<dbReference type="NCBIfam" id="TIGR00792">
    <property type="entry name" value="gph"/>
    <property type="match status" value="1"/>
</dbReference>
<feature type="transmembrane region" description="Helical" evidence="5">
    <location>
        <begin position="111"/>
        <end position="133"/>
    </location>
</feature>
<evidence type="ECO:0000256" key="1">
    <source>
        <dbReference type="ARBA" id="ARBA00004651"/>
    </source>
</evidence>
<organism evidence="7 8">
    <name type="scientific">Leptothoe spongobia TAU-MAC 1115</name>
    <dbReference type="NCBI Taxonomy" id="1967444"/>
    <lineage>
        <taxon>Bacteria</taxon>
        <taxon>Bacillati</taxon>
        <taxon>Cyanobacteriota</taxon>
        <taxon>Cyanophyceae</taxon>
        <taxon>Nodosilineales</taxon>
        <taxon>Cymatolegaceae</taxon>
        <taxon>Leptothoe</taxon>
        <taxon>Leptothoe spongobia</taxon>
    </lineage>
</organism>
<feature type="transmembrane region" description="Helical" evidence="5">
    <location>
        <begin position="366"/>
        <end position="390"/>
    </location>
</feature>
<accession>A0A947GHE4</accession>